<evidence type="ECO:0000256" key="2">
    <source>
        <dbReference type="ARBA" id="ARBA00004651"/>
    </source>
</evidence>
<evidence type="ECO:0000256" key="10">
    <source>
        <dbReference type="ARBA" id="ARBA00022989"/>
    </source>
</evidence>
<dbReference type="PATRIC" id="fig|1391653.3.peg.949"/>
<reference evidence="15 16" key="1">
    <citation type="submission" date="2015-08" db="EMBL/GenBank/DDBJ databases">
        <authorList>
            <person name="Babu N.S."/>
            <person name="Beckwith C.J."/>
            <person name="Beseler K.G."/>
            <person name="Brison A."/>
            <person name="Carone J.V."/>
            <person name="Caskin T.P."/>
            <person name="Diamond M."/>
            <person name="Durham M.E."/>
            <person name="Foxe J.M."/>
            <person name="Go M."/>
            <person name="Henderson B.A."/>
            <person name="Jones I.B."/>
            <person name="McGettigan J.A."/>
            <person name="Micheletti S.J."/>
            <person name="Nasrallah M.E."/>
            <person name="Ortiz D."/>
            <person name="Piller C.R."/>
            <person name="Privatt S.R."/>
            <person name="Schneider S.L."/>
            <person name="Sharp S."/>
            <person name="Smith T.C."/>
            <person name="Stanton J.D."/>
            <person name="Ullery H.E."/>
            <person name="Wilson R.J."/>
            <person name="Serrano M.G."/>
            <person name="Buck G."/>
            <person name="Lee V."/>
            <person name="Wang Y."/>
            <person name="Carvalho R."/>
            <person name="Voegtly L."/>
            <person name="Shi R."/>
            <person name="Duckworth R."/>
            <person name="Johnson A."/>
            <person name="Loviza R."/>
            <person name="Walstead R."/>
            <person name="Shah Z."/>
            <person name="Kiflezghi M."/>
            <person name="Wade K."/>
            <person name="Ball S.L."/>
            <person name="Bradley K.W."/>
            <person name="Asai D.J."/>
            <person name="Bowman C.A."/>
            <person name="Russell D.A."/>
            <person name="Pope W.H."/>
            <person name="Jacobs-Sera D."/>
            <person name="Hendrix R.W."/>
            <person name="Hatfull G.F."/>
        </authorList>
    </citation>
    <scope>NUCLEOTIDE SEQUENCE [LARGE SCALE GENOMIC DNA]</scope>
    <source>
        <strain evidence="15 16">DSM 27710</strain>
    </source>
</reference>
<evidence type="ECO:0000256" key="12">
    <source>
        <dbReference type="ARBA" id="ARBA00023136"/>
    </source>
</evidence>
<keyword evidence="9" id="KW-0862">Zinc</keyword>
<dbReference type="Pfam" id="PF02163">
    <property type="entry name" value="Peptidase_M50"/>
    <property type="match status" value="1"/>
</dbReference>
<evidence type="ECO:0000256" key="7">
    <source>
        <dbReference type="ARBA" id="ARBA00022723"/>
    </source>
</evidence>
<evidence type="ECO:0000256" key="1">
    <source>
        <dbReference type="ARBA" id="ARBA00001947"/>
    </source>
</evidence>
<keyword evidence="8" id="KW-0378">Hydrolase</keyword>
<evidence type="ECO:0000313" key="16">
    <source>
        <dbReference type="Proteomes" id="UP000055590"/>
    </source>
</evidence>
<dbReference type="PANTHER" id="PTHR35864">
    <property type="entry name" value="ZINC METALLOPROTEASE MJ0611-RELATED"/>
    <property type="match status" value="1"/>
</dbReference>
<comment type="similarity">
    <text evidence="3">Belongs to the peptidase M50B family.</text>
</comment>
<feature type="transmembrane region" description="Helical" evidence="13">
    <location>
        <begin position="121"/>
        <end position="144"/>
    </location>
</feature>
<dbReference type="AlphaFoldDB" id="A0A0K1PBP0"/>
<keyword evidence="4" id="KW-1003">Cell membrane</keyword>
<dbReference type="InterPro" id="IPR044537">
    <property type="entry name" value="Rip2-like"/>
</dbReference>
<dbReference type="EMBL" id="CP012332">
    <property type="protein sequence ID" value="AKU90539.1"/>
    <property type="molecule type" value="Genomic_DNA"/>
</dbReference>
<feature type="transmembrane region" description="Helical" evidence="13">
    <location>
        <begin position="165"/>
        <end position="184"/>
    </location>
</feature>
<evidence type="ECO:0000256" key="13">
    <source>
        <dbReference type="SAM" id="Phobius"/>
    </source>
</evidence>
<protein>
    <submittedName>
        <fullName evidence="15">Membrane metalloprotease</fullName>
    </submittedName>
</protein>
<evidence type="ECO:0000256" key="8">
    <source>
        <dbReference type="ARBA" id="ARBA00022801"/>
    </source>
</evidence>
<gene>
    <name evidence="15" type="ORF">AKJ08_0926</name>
</gene>
<name>A0A0K1PBP0_9BACT</name>
<dbReference type="KEGG" id="vin:AKJ08_0926"/>
<evidence type="ECO:0000256" key="3">
    <source>
        <dbReference type="ARBA" id="ARBA00007931"/>
    </source>
</evidence>
<dbReference type="GO" id="GO:0005886">
    <property type="term" value="C:plasma membrane"/>
    <property type="evidence" value="ECO:0007669"/>
    <property type="project" value="UniProtKB-SubCell"/>
</dbReference>
<evidence type="ECO:0000313" key="15">
    <source>
        <dbReference type="EMBL" id="AKU90539.1"/>
    </source>
</evidence>
<feature type="transmembrane region" description="Helical" evidence="13">
    <location>
        <begin position="46"/>
        <end position="64"/>
    </location>
</feature>
<dbReference type="InterPro" id="IPR052348">
    <property type="entry name" value="Metallopeptidase_M50B"/>
</dbReference>
<evidence type="ECO:0000256" key="6">
    <source>
        <dbReference type="ARBA" id="ARBA00022692"/>
    </source>
</evidence>
<dbReference type="GO" id="GO:0046872">
    <property type="term" value="F:metal ion binding"/>
    <property type="evidence" value="ECO:0007669"/>
    <property type="project" value="UniProtKB-KW"/>
</dbReference>
<dbReference type="GO" id="GO:0006508">
    <property type="term" value="P:proteolysis"/>
    <property type="evidence" value="ECO:0007669"/>
    <property type="project" value="UniProtKB-KW"/>
</dbReference>
<dbReference type="GO" id="GO:0008237">
    <property type="term" value="F:metallopeptidase activity"/>
    <property type="evidence" value="ECO:0007669"/>
    <property type="project" value="UniProtKB-KW"/>
</dbReference>
<dbReference type="CDD" id="cd06158">
    <property type="entry name" value="S2P-M50_like_1"/>
    <property type="match status" value="1"/>
</dbReference>
<keyword evidence="11 15" id="KW-0482">Metalloprotease</keyword>
<dbReference type="STRING" id="1391653.AKJ08_0926"/>
<evidence type="ECO:0000256" key="5">
    <source>
        <dbReference type="ARBA" id="ARBA00022670"/>
    </source>
</evidence>
<dbReference type="Proteomes" id="UP000055590">
    <property type="component" value="Chromosome"/>
</dbReference>
<comment type="cofactor">
    <cofactor evidence="1">
        <name>Zn(2+)</name>
        <dbReference type="ChEBI" id="CHEBI:29105"/>
    </cofactor>
</comment>
<organism evidence="15 16">
    <name type="scientific">Vulgatibacter incomptus</name>
    <dbReference type="NCBI Taxonomy" id="1391653"/>
    <lineage>
        <taxon>Bacteria</taxon>
        <taxon>Pseudomonadati</taxon>
        <taxon>Myxococcota</taxon>
        <taxon>Myxococcia</taxon>
        <taxon>Myxococcales</taxon>
        <taxon>Cystobacterineae</taxon>
        <taxon>Vulgatibacteraceae</taxon>
        <taxon>Vulgatibacter</taxon>
    </lineage>
</organism>
<keyword evidence="10 13" id="KW-1133">Transmembrane helix</keyword>
<proteinExistence type="inferred from homology"/>
<evidence type="ECO:0000256" key="9">
    <source>
        <dbReference type="ARBA" id="ARBA00022833"/>
    </source>
</evidence>
<feature type="domain" description="Peptidase M50" evidence="14">
    <location>
        <begin position="119"/>
        <end position="164"/>
    </location>
</feature>
<feature type="transmembrane region" description="Helical" evidence="13">
    <location>
        <begin position="85"/>
        <end position="109"/>
    </location>
</feature>
<evidence type="ECO:0000259" key="14">
    <source>
        <dbReference type="Pfam" id="PF02163"/>
    </source>
</evidence>
<dbReference type="InterPro" id="IPR008915">
    <property type="entry name" value="Peptidase_M50"/>
</dbReference>
<keyword evidence="5 15" id="KW-0645">Protease</keyword>
<keyword evidence="16" id="KW-1185">Reference proteome</keyword>
<accession>A0A0K1PBP0</accession>
<sequence>MPVLLSLTVHEWAHAASANALGDDTAARMGRLTLNPIAHIDPFGTVLLPMIQLLSTGTVMFAWAKPVPVNPLQFTRKVTMRTGDVLVSAAGPASNLAIALGAAIGLGLLVRFDWVNEPVVFLLQSLFGLNIALAVFNLLPVPPLDGSHVLRGLLPRRLSMAYERVFPYAPMLLMGVIFFGRGLIHWPMGILHGWLWRLTALVAG</sequence>
<dbReference type="PANTHER" id="PTHR35864:SF1">
    <property type="entry name" value="ZINC METALLOPROTEASE YWHC-RELATED"/>
    <property type="match status" value="1"/>
</dbReference>
<keyword evidence="12 13" id="KW-0472">Membrane</keyword>
<comment type="subcellular location">
    <subcellularLocation>
        <location evidence="2">Cell membrane</location>
        <topology evidence="2">Multi-pass membrane protein</topology>
    </subcellularLocation>
</comment>
<evidence type="ECO:0000256" key="11">
    <source>
        <dbReference type="ARBA" id="ARBA00023049"/>
    </source>
</evidence>
<evidence type="ECO:0000256" key="4">
    <source>
        <dbReference type="ARBA" id="ARBA00022475"/>
    </source>
</evidence>
<keyword evidence="6 13" id="KW-0812">Transmembrane</keyword>
<keyword evidence="7" id="KW-0479">Metal-binding</keyword>